<dbReference type="AlphaFoldDB" id="A0A2P2QYQ2"/>
<evidence type="ECO:0000313" key="1">
    <source>
        <dbReference type="EMBL" id="MBX72095.1"/>
    </source>
</evidence>
<dbReference type="EMBL" id="GGEC01091611">
    <property type="protein sequence ID" value="MBX72095.1"/>
    <property type="molecule type" value="Transcribed_RNA"/>
</dbReference>
<accession>A0A2P2QYQ2</accession>
<proteinExistence type="predicted"/>
<protein>
    <submittedName>
        <fullName evidence="1">Uncharacterized protein</fullName>
    </submittedName>
</protein>
<reference evidence="1" key="1">
    <citation type="submission" date="2018-02" db="EMBL/GenBank/DDBJ databases">
        <title>Rhizophora mucronata_Transcriptome.</title>
        <authorList>
            <person name="Meera S.P."/>
            <person name="Sreeshan A."/>
            <person name="Augustine A."/>
        </authorList>
    </citation>
    <scope>NUCLEOTIDE SEQUENCE</scope>
    <source>
        <tissue evidence="1">Leaf</tissue>
    </source>
</reference>
<sequence>MEEQSHVAKCLLWSCNSILWSHRKSRAGGKVGRRTRIPTYPVIHATPLTVS</sequence>
<name>A0A2P2QYQ2_RHIMU</name>
<organism evidence="1">
    <name type="scientific">Rhizophora mucronata</name>
    <name type="common">Asiatic mangrove</name>
    <dbReference type="NCBI Taxonomy" id="61149"/>
    <lineage>
        <taxon>Eukaryota</taxon>
        <taxon>Viridiplantae</taxon>
        <taxon>Streptophyta</taxon>
        <taxon>Embryophyta</taxon>
        <taxon>Tracheophyta</taxon>
        <taxon>Spermatophyta</taxon>
        <taxon>Magnoliopsida</taxon>
        <taxon>eudicotyledons</taxon>
        <taxon>Gunneridae</taxon>
        <taxon>Pentapetalae</taxon>
        <taxon>rosids</taxon>
        <taxon>fabids</taxon>
        <taxon>Malpighiales</taxon>
        <taxon>Rhizophoraceae</taxon>
        <taxon>Rhizophora</taxon>
    </lineage>
</organism>